<keyword evidence="2" id="KW-0547">Nucleotide-binding</keyword>
<dbReference type="InterPro" id="IPR027417">
    <property type="entry name" value="P-loop_NTPase"/>
</dbReference>
<dbReference type="SUPFAM" id="SSF52540">
    <property type="entry name" value="P-loop containing nucleoside triphosphate hydrolases"/>
    <property type="match status" value="1"/>
</dbReference>
<accession>A0ABU8TK77</accession>
<name>A0ABU8TK77_9HYPH</name>
<comment type="caution">
    <text evidence="2">The sequence shown here is derived from an EMBL/GenBank/DDBJ whole genome shotgun (WGS) entry which is preliminary data.</text>
</comment>
<protein>
    <submittedName>
        <fullName evidence="2">DNA helicase</fullName>
    </submittedName>
</protein>
<dbReference type="RefSeq" id="WP_340274295.1">
    <property type="nucleotide sequence ID" value="NZ_JBAKIA010000005.1"/>
</dbReference>
<dbReference type="EMBL" id="JBAKIA010000005">
    <property type="protein sequence ID" value="MEJ8474551.1"/>
    <property type="molecule type" value="Genomic_DNA"/>
</dbReference>
<keyword evidence="2" id="KW-0378">Hydrolase</keyword>
<dbReference type="NCBIfam" id="NF004629">
    <property type="entry name" value="PRK05973.1"/>
    <property type="match status" value="1"/>
</dbReference>
<dbReference type="InterPro" id="IPR014774">
    <property type="entry name" value="KaiC-like_dom"/>
</dbReference>
<gene>
    <name evidence="2" type="ORF">V6575_10670</name>
</gene>
<dbReference type="PANTHER" id="PTHR30153:SF2">
    <property type="entry name" value="REPLICATIVE DNA HELICASE"/>
    <property type="match status" value="1"/>
</dbReference>
<evidence type="ECO:0000313" key="2">
    <source>
        <dbReference type="EMBL" id="MEJ8474551.1"/>
    </source>
</evidence>
<proteinExistence type="predicted"/>
<keyword evidence="2" id="KW-0067">ATP-binding</keyword>
<dbReference type="PANTHER" id="PTHR30153">
    <property type="entry name" value="REPLICATIVE DNA HELICASE DNAB"/>
    <property type="match status" value="1"/>
</dbReference>
<keyword evidence="2" id="KW-0347">Helicase</keyword>
<organism evidence="2 3">
    <name type="scientific">Roseibium algae</name>
    <dbReference type="NCBI Taxonomy" id="3123038"/>
    <lineage>
        <taxon>Bacteria</taxon>
        <taxon>Pseudomonadati</taxon>
        <taxon>Pseudomonadota</taxon>
        <taxon>Alphaproteobacteria</taxon>
        <taxon>Hyphomicrobiales</taxon>
        <taxon>Stappiaceae</taxon>
        <taxon>Roseibium</taxon>
    </lineage>
</organism>
<sequence>MKLSAPIFRLKRQAKLLARTERIQLAAALDRIARQEGYAAWSHLAHRQTANDPAQNILNALTPGDLVLLGARPGHGKTTLGLQLVLNAVSSGRTGCFFTLEMLNRDVLHTLRSLGADPDRVASSLVIDTSDDINADHIISIVRAAPSNALAVVDYLQLLDQKRSNPDLDTQVSALRNFARTSGQTIVLTSQIDRIFEAEGRSMPGLSDVRLPNPLDLSLFTKTCFLHEGEIEISKAA</sequence>
<evidence type="ECO:0000313" key="3">
    <source>
        <dbReference type="Proteomes" id="UP001385499"/>
    </source>
</evidence>
<dbReference type="Gene3D" id="3.40.50.300">
    <property type="entry name" value="P-loop containing nucleotide triphosphate hydrolases"/>
    <property type="match status" value="1"/>
</dbReference>
<dbReference type="Proteomes" id="UP001385499">
    <property type="component" value="Unassembled WGS sequence"/>
</dbReference>
<reference evidence="2 3" key="1">
    <citation type="submission" date="2024-02" db="EMBL/GenBank/DDBJ databases">
        <title>Roseibium algae sp. nov., isolated from marine alga (Grateloupia sp.), showing potential in myo-inositol conversion.</title>
        <authorList>
            <person name="Wang Y."/>
        </authorList>
    </citation>
    <scope>NUCLEOTIDE SEQUENCE [LARGE SCALE GENOMIC DNA]</scope>
    <source>
        <strain evidence="2 3">H3510</strain>
    </source>
</reference>
<keyword evidence="3" id="KW-1185">Reference proteome</keyword>
<feature type="domain" description="KaiC-like" evidence="1">
    <location>
        <begin position="64"/>
        <end position="207"/>
    </location>
</feature>
<dbReference type="Pfam" id="PF06745">
    <property type="entry name" value="ATPase"/>
    <property type="match status" value="1"/>
</dbReference>
<evidence type="ECO:0000259" key="1">
    <source>
        <dbReference type="Pfam" id="PF06745"/>
    </source>
</evidence>
<dbReference type="GO" id="GO:0004386">
    <property type="term" value="F:helicase activity"/>
    <property type="evidence" value="ECO:0007669"/>
    <property type="project" value="UniProtKB-KW"/>
</dbReference>